<dbReference type="Pfam" id="PF01535">
    <property type="entry name" value="PPR"/>
    <property type="match status" value="2"/>
</dbReference>
<accession>A0A8X7WMU2</accession>
<dbReference type="Gene3D" id="1.25.40.10">
    <property type="entry name" value="Tetratricopeptide repeat domain"/>
    <property type="match status" value="1"/>
</dbReference>
<dbReference type="OrthoDB" id="830519at2759"/>
<keyword evidence="1" id="KW-0677">Repeat</keyword>
<evidence type="ECO:0000313" key="3">
    <source>
        <dbReference type="Proteomes" id="UP000886595"/>
    </source>
</evidence>
<dbReference type="EMBL" id="JAAMPC010000001">
    <property type="protein sequence ID" value="KAG2332312.1"/>
    <property type="molecule type" value="Genomic_DNA"/>
</dbReference>
<name>A0A8X7WMU2_BRACI</name>
<gene>
    <name evidence="2" type="ORF">Bca52824_003492</name>
</gene>
<dbReference type="PANTHER" id="PTHR24015:SF1956">
    <property type="entry name" value="OS03G0816600 PROTEIN"/>
    <property type="match status" value="1"/>
</dbReference>
<organism evidence="2 3">
    <name type="scientific">Brassica carinata</name>
    <name type="common">Ethiopian mustard</name>
    <name type="synonym">Abyssinian cabbage</name>
    <dbReference type="NCBI Taxonomy" id="52824"/>
    <lineage>
        <taxon>Eukaryota</taxon>
        <taxon>Viridiplantae</taxon>
        <taxon>Streptophyta</taxon>
        <taxon>Embryophyta</taxon>
        <taxon>Tracheophyta</taxon>
        <taxon>Spermatophyta</taxon>
        <taxon>Magnoliopsida</taxon>
        <taxon>eudicotyledons</taxon>
        <taxon>Gunneridae</taxon>
        <taxon>Pentapetalae</taxon>
        <taxon>rosids</taxon>
        <taxon>malvids</taxon>
        <taxon>Brassicales</taxon>
        <taxon>Brassicaceae</taxon>
        <taxon>Brassiceae</taxon>
        <taxon>Brassica</taxon>
    </lineage>
</organism>
<reference evidence="2 3" key="1">
    <citation type="submission" date="2020-02" db="EMBL/GenBank/DDBJ databases">
        <authorList>
            <person name="Ma Q."/>
            <person name="Huang Y."/>
            <person name="Song X."/>
            <person name="Pei D."/>
        </authorList>
    </citation>
    <scope>NUCLEOTIDE SEQUENCE [LARGE SCALE GENOMIC DNA]</scope>
    <source>
        <strain evidence="2">Sxm20200214</strain>
        <tissue evidence="2">Leaf</tissue>
    </source>
</reference>
<dbReference type="AlphaFoldDB" id="A0A8X7WMU2"/>
<protein>
    <submittedName>
        <fullName evidence="2">Uncharacterized protein</fullName>
    </submittedName>
</protein>
<dbReference type="GO" id="GO:0003723">
    <property type="term" value="F:RNA binding"/>
    <property type="evidence" value="ECO:0007669"/>
    <property type="project" value="InterPro"/>
</dbReference>
<dbReference type="InterPro" id="IPR046960">
    <property type="entry name" value="PPR_At4g14850-like_plant"/>
</dbReference>
<dbReference type="PANTHER" id="PTHR24015">
    <property type="entry name" value="OS07G0578800 PROTEIN-RELATED"/>
    <property type="match status" value="1"/>
</dbReference>
<dbReference type="GO" id="GO:0005739">
    <property type="term" value="C:mitochondrion"/>
    <property type="evidence" value="ECO:0007669"/>
    <property type="project" value="TreeGrafter"/>
</dbReference>
<dbReference type="InterPro" id="IPR002885">
    <property type="entry name" value="PPR_rpt"/>
</dbReference>
<dbReference type="GO" id="GO:0009451">
    <property type="term" value="P:RNA modification"/>
    <property type="evidence" value="ECO:0007669"/>
    <property type="project" value="InterPro"/>
</dbReference>
<evidence type="ECO:0000256" key="1">
    <source>
        <dbReference type="ARBA" id="ARBA00022737"/>
    </source>
</evidence>
<dbReference type="Proteomes" id="UP000886595">
    <property type="component" value="Unassembled WGS sequence"/>
</dbReference>
<comment type="caution">
    <text evidence="2">The sequence shown here is derived from an EMBL/GenBank/DDBJ whole genome shotgun (WGS) entry which is preliminary data.</text>
</comment>
<evidence type="ECO:0000313" key="2">
    <source>
        <dbReference type="EMBL" id="KAG2332312.1"/>
    </source>
</evidence>
<keyword evidence="3" id="KW-1185">Reference proteome</keyword>
<sequence>MCLHSGEITLEDLLLKARIVAETIVPQNVVNVASNGQWVEYHQPQHQRQGFMPHPVSIRRQGQQTHAEALKIGDSSVEAVVSSLISKYSKWGCFEDAAKAFSEREDEVMWSSMISAYGFHGHSDEAIELFNTTAAEQTLIHDGSALT</sequence>
<proteinExistence type="predicted"/>
<dbReference type="InterPro" id="IPR011990">
    <property type="entry name" value="TPR-like_helical_dom_sf"/>
</dbReference>